<gene>
    <name evidence="1" type="ORF">B4167_1355</name>
</gene>
<dbReference type="Proteomes" id="UP000032076">
    <property type="component" value="Unassembled WGS sequence"/>
</dbReference>
<dbReference type="AlphaFoldDB" id="A0ABD4A2U5"/>
<name>A0ABD4A2U5_9BACI</name>
<evidence type="ECO:0000313" key="1">
    <source>
        <dbReference type="EMBL" id="KIO70948.1"/>
    </source>
</evidence>
<proteinExistence type="predicted"/>
<comment type="caution">
    <text evidence="1">The sequence shown here is derived from an EMBL/GenBank/DDBJ whole genome shotgun (WGS) entry which is preliminary data.</text>
</comment>
<sequence>MSMIAVLLDSFSWLDAFFVHENPSIRQFLLVGSLFCP</sequence>
<reference evidence="1 2" key="1">
    <citation type="submission" date="2015-01" db="EMBL/GenBank/DDBJ databases">
        <title>Draft Genome Sequences of Four Bacillus thermoamylovorans Strains, Isolated From Food Products.</title>
        <authorList>
            <person name="Krawcyk A.O."/>
            <person name="Berendsen E.M."/>
            <person name="Eijlander R.T."/>
            <person name="de Jong A."/>
            <person name="Wells-Bennik M."/>
            <person name="Kuipers O.P."/>
        </authorList>
    </citation>
    <scope>NUCLEOTIDE SEQUENCE [LARGE SCALE GENOMIC DNA]</scope>
    <source>
        <strain evidence="1 2">B4167</strain>
    </source>
</reference>
<accession>A0ABD4A2U5</accession>
<evidence type="ECO:0000313" key="2">
    <source>
        <dbReference type="Proteomes" id="UP000032076"/>
    </source>
</evidence>
<protein>
    <submittedName>
        <fullName evidence="1">Uncharacterized protein</fullName>
    </submittedName>
</protein>
<organism evidence="1 2">
    <name type="scientific">Caldibacillus thermoamylovorans</name>
    <dbReference type="NCBI Taxonomy" id="35841"/>
    <lineage>
        <taxon>Bacteria</taxon>
        <taxon>Bacillati</taxon>
        <taxon>Bacillota</taxon>
        <taxon>Bacilli</taxon>
        <taxon>Bacillales</taxon>
        <taxon>Bacillaceae</taxon>
        <taxon>Caldibacillus</taxon>
    </lineage>
</organism>
<dbReference type="EMBL" id="JXLU01000136">
    <property type="protein sequence ID" value="KIO70948.1"/>
    <property type="molecule type" value="Genomic_DNA"/>
</dbReference>